<feature type="transmembrane region" description="Helical" evidence="6">
    <location>
        <begin position="48"/>
        <end position="70"/>
    </location>
</feature>
<evidence type="ECO:0000256" key="6">
    <source>
        <dbReference type="SAM" id="Phobius"/>
    </source>
</evidence>
<feature type="transmembrane region" description="Helical" evidence="6">
    <location>
        <begin position="538"/>
        <end position="560"/>
    </location>
</feature>
<evidence type="ECO:0000256" key="5">
    <source>
        <dbReference type="SAM" id="MobiDB-lite"/>
    </source>
</evidence>
<dbReference type="GO" id="GO:0016020">
    <property type="term" value="C:membrane"/>
    <property type="evidence" value="ECO:0007669"/>
    <property type="project" value="UniProtKB-SubCell"/>
</dbReference>
<feature type="transmembrane region" description="Helical" evidence="6">
    <location>
        <begin position="185"/>
        <end position="204"/>
    </location>
</feature>
<organism evidence="10 11">
    <name type="scientific">Cladonia borealis</name>
    <dbReference type="NCBI Taxonomy" id="184061"/>
    <lineage>
        <taxon>Eukaryota</taxon>
        <taxon>Fungi</taxon>
        <taxon>Dikarya</taxon>
        <taxon>Ascomycota</taxon>
        <taxon>Pezizomycotina</taxon>
        <taxon>Lecanoromycetes</taxon>
        <taxon>OSLEUM clade</taxon>
        <taxon>Lecanoromycetidae</taxon>
        <taxon>Lecanorales</taxon>
        <taxon>Lecanorineae</taxon>
        <taxon>Cladoniaceae</taxon>
        <taxon>Cladonia</taxon>
    </lineage>
</organism>
<feature type="transmembrane region" description="Helical" evidence="6">
    <location>
        <begin position="110"/>
        <end position="132"/>
    </location>
</feature>
<evidence type="ECO:0000259" key="8">
    <source>
        <dbReference type="Pfam" id="PF10337"/>
    </source>
</evidence>
<dbReference type="PANTHER" id="PTHR37994:SF4">
    <property type="entry name" value="ER TRANSPORTER 6TM N-TERMINAL DOMAIN-CONTAINING PROTEIN-RELATED"/>
    <property type="match status" value="1"/>
</dbReference>
<evidence type="ECO:0000313" key="10">
    <source>
        <dbReference type="EMBL" id="KAK0507669.1"/>
    </source>
</evidence>
<dbReference type="InterPro" id="IPR049453">
    <property type="entry name" value="Memb_transporter_dom"/>
</dbReference>
<feature type="transmembrane region" description="Helical" evidence="6">
    <location>
        <begin position="152"/>
        <end position="173"/>
    </location>
</feature>
<evidence type="ECO:0000256" key="2">
    <source>
        <dbReference type="ARBA" id="ARBA00022692"/>
    </source>
</evidence>
<keyword evidence="2 6" id="KW-0812">Transmembrane</keyword>
<evidence type="ECO:0000256" key="4">
    <source>
        <dbReference type="ARBA" id="ARBA00023136"/>
    </source>
</evidence>
<dbReference type="PANTHER" id="PTHR37994">
    <property type="entry name" value="ARAE_2_N DOMAIN-CONTAINING PROTEIN-RELATED"/>
    <property type="match status" value="1"/>
</dbReference>
<feature type="region of interest" description="Disordered" evidence="5">
    <location>
        <begin position="279"/>
        <end position="300"/>
    </location>
</feature>
<evidence type="ECO:0000256" key="1">
    <source>
        <dbReference type="ARBA" id="ARBA00004141"/>
    </source>
</evidence>
<feature type="transmembrane region" description="Helical" evidence="6">
    <location>
        <begin position="792"/>
        <end position="813"/>
    </location>
</feature>
<feature type="transmembrane region" description="Helical" evidence="6">
    <location>
        <begin position="682"/>
        <end position="702"/>
    </location>
</feature>
<keyword evidence="3 6" id="KW-1133">Transmembrane helix</keyword>
<dbReference type="InterPro" id="IPR018823">
    <property type="entry name" value="ArAE_2_N"/>
</dbReference>
<protein>
    <recommendedName>
        <fullName evidence="12">ER transporter 6TM N-terminal domain-containing protein</fullName>
    </recommendedName>
</protein>
<evidence type="ECO:0000313" key="11">
    <source>
        <dbReference type="Proteomes" id="UP001166286"/>
    </source>
</evidence>
<feature type="region of interest" description="Disordered" evidence="5">
    <location>
        <begin position="510"/>
        <end position="529"/>
    </location>
</feature>
<feature type="domain" description="DUF2421" evidence="7">
    <location>
        <begin position="817"/>
        <end position="1043"/>
    </location>
</feature>
<sequence length="1074" mass="118005">MAAAEDRQAQTHSSDGPSQEAAKDGKAHKASSTRKASIFRLAWNNMDFSPWILTMMFKGALAPAISIAAYQGTSFADTFSTLGYLVAIMSVLSFPILPRSKFIQTMLLNVIAICFGAAILLLAIYCSVQARAHTTPVRSASSNGPSPGATVAKYNSSASAVCAIWLFFNIYFANTLRASRPQLQFPVIVYSIFVNVGLTYAPSFPTMTAGISFAKLLLEAFLTGFAIASGVSLFIFRRTVRMGFLKQTAGFLTAVQNTLSAQNSYLQTLGKEDVFRKPQDVEDEHTNGKPGKSHKATKSGAMLSPEHERLKAAIGALGELFGTMHADMPFVKREMAYDNLSSADIDELFKHCQGLLLPLTGMSSAADIFQRIAEKWGWAEPASTLSNEKSTERESADRAKSHWNEIMKTLHEPLEAMTEVMHDGLQHTLLTLGLMWAPKPKKSENAASSNGSQRDVEAEAGAIKPGDRGYAAHIAKKVDEFYDQRESLLNVFCRQNGIKLETNPFENIPHATPALPLESQSLPDDPETRNQNKRQLYLILYMEFLLWSTGRAVLSLVQFADRKVEDGTMEKKRFIAPTANRLKKWALSLLKVEDSSTQHTPDATETGATTIYSGASFQASKDPEHLPPTNIWQRFGNGLRKAGSILGSTESAFGFRVACATLSIGIVAYLKDTSEFFLTQRLVWALIMVSIGMTVTAGSGVFGFIGRIAGTFLAMCTSFVIWYIVDGHTAGVIVFLFLFIFVEFYFILKFPRFVVVALLSIVTQVLIIGYELEVRKLGAKAATSNGQPYYPIYLLAPYRLACVTGGMFVAFFWTFFPYPLTARSQLRKDLGVSLYLLANFYSIVHTTVGLRLTGREGDLTSKQSPGRRLEKARGEVYIKELALLGGLRQHSAFTAWEPNFGGKFPKEQYDAIIQQVQNILNYMMLISYASNTFVHDPSSTKATWISDFARLMTSVTPTSQEVTSILALLSASVTNGNPLPPYLKAPQAYQLSTRLEELDTDILSIKHIAEPGYSAFAVMQIASSLVSDDLEKLIMNVKELVGEVDFSFHVISTSDSSEDALLSGSGEGGKGKTE</sequence>
<accession>A0AA39QSM0</accession>
<evidence type="ECO:0000256" key="3">
    <source>
        <dbReference type="ARBA" id="ARBA00022989"/>
    </source>
</evidence>
<comment type="subcellular location">
    <subcellularLocation>
        <location evidence="1">Membrane</location>
        <topology evidence="1">Multi-pass membrane protein</topology>
    </subcellularLocation>
</comment>
<comment type="caution">
    <text evidence="10">The sequence shown here is derived from an EMBL/GenBank/DDBJ whole genome shotgun (WGS) entry which is preliminary data.</text>
</comment>
<feature type="transmembrane region" description="Helical" evidence="6">
    <location>
        <begin position="653"/>
        <end position="670"/>
    </location>
</feature>
<feature type="transmembrane region" description="Helical" evidence="6">
    <location>
        <begin position="216"/>
        <end position="236"/>
    </location>
</feature>
<keyword evidence="11" id="KW-1185">Reference proteome</keyword>
<feature type="transmembrane region" description="Helical" evidence="6">
    <location>
        <begin position="82"/>
        <end position="98"/>
    </location>
</feature>
<dbReference type="InterPro" id="IPR018820">
    <property type="entry name" value="BRE4-related_DUF2421"/>
</dbReference>
<evidence type="ECO:0000259" key="7">
    <source>
        <dbReference type="Pfam" id="PF10334"/>
    </source>
</evidence>
<feature type="transmembrane region" description="Helical" evidence="6">
    <location>
        <begin position="833"/>
        <end position="852"/>
    </location>
</feature>
<keyword evidence="4 6" id="KW-0472">Membrane</keyword>
<reference evidence="10" key="1">
    <citation type="submission" date="2023-03" db="EMBL/GenBank/DDBJ databases">
        <title>Complete genome of Cladonia borealis.</title>
        <authorList>
            <person name="Park H."/>
        </authorList>
    </citation>
    <scope>NUCLEOTIDE SEQUENCE</scope>
    <source>
        <strain evidence="10">ANT050790</strain>
    </source>
</reference>
<dbReference type="EMBL" id="JAFEKC020000022">
    <property type="protein sequence ID" value="KAK0507669.1"/>
    <property type="molecule type" value="Genomic_DNA"/>
</dbReference>
<dbReference type="Pfam" id="PF10334">
    <property type="entry name" value="BRE4"/>
    <property type="match status" value="1"/>
</dbReference>
<dbReference type="AlphaFoldDB" id="A0AA39QSM0"/>
<proteinExistence type="predicted"/>
<feature type="region of interest" description="Disordered" evidence="5">
    <location>
        <begin position="1"/>
        <end position="29"/>
    </location>
</feature>
<gene>
    <name evidence="10" type="ORF">JMJ35_009558</name>
</gene>
<dbReference type="Pfam" id="PF10337">
    <property type="entry name" value="ArAE_2_N"/>
    <property type="match status" value="1"/>
</dbReference>
<name>A0AA39QSM0_9LECA</name>
<feature type="domain" description="Integral membrane bound transporter" evidence="9">
    <location>
        <begin position="675"/>
        <end position="813"/>
    </location>
</feature>
<feature type="domain" description="Putative ER transporter 6TM N-terminal" evidence="8">
    <location>
        <begin position="53"/>
        <end position="387"/>
    </location>
</feature>
<evidence type="ECO:0000259" key="9">
    <source>
        <dbReference type="Pfam" id="PF13515"/>
    </source>
</evidence>
<dbReference type="Proteomes" id="UP001166286">
    <property type="component" value="Unassembled WGS sequence"/>
</dbReference>
<evidence type="ECO:0008006" key="12">
    <source>
        <dbReference type="Google" id="ProtNLM"/>
    </source>
</evidence>
<dbReference type="Pfam" id="PF13515">
    <property type="entry name" value="FUSC_2"/>
    <property type="match status" value="1"/>
</dbReference>
<feature type="transmembrane region" description="Helical" evidence="6">
    <location>
        <begin position="754"/>
        <end position="772"/>
    </location>
</feature>
<feature type="region of interest" description="Disordered" evidence="5">
    <location>
        <begin position="441"/>
        <end position="463"/>
    </location>
</feature>